<accession>A0A937CWD3</accession>
<name>A0A937CWD3_9HYPH</name>
<protein>
    <recommendedName>
        <fullName evidence="4">DUF2147 domain-containing protein</fullName>
    </recommendedName>
</protein>
<evidence type="ECO:0000313" key="2">
    <source>
        <dbReference type="EMBL" id="MBL0403393.1"/>
    </source>
</evidence>
<keyword evidence="3" id="KW-1185">Reference proteome</keyword>
<evidence type="ECO:0000313" key="3">
    <source>
        <dbReference type="Proteomes" id="UP000605848"/>
    </source>
</evidence>
<feature type="signal peptide" evidence="1">
    <location>
        <begin position="1"/>
        <end position="26"/>
    </location>
</feature>
<organism evidence="2 3">
    <name type="scientific">Microvirga aerilata</name>
    <dbReference type="NCBI Taxonomy" id="670292"/>
    <lineage>
        <taxon>Bacteria</taxon>
        <taxon>Pseudomonadati</taxon>
        <taxon>Pseudomonadota</taxon>
        <taxon>Alphaproteobacteria</taxon>
        <taxon>Hyphomicrobiales</taxon>
        <taxon>Methylobacteriaceae</taxon>
        <taxon>Microvirga</taxon>
    </lineage>
</organism>
<dbReference type="AlphaFoldDB" id="A0A937CWD3"/>
<gene>
    <name evidence="2" type="ORF">JKG68_05395</name>
</gene>
<feature type="chain" id="PRO_5037404243" description="DUF2147 domain-containing protein" evidence="1">
    <location>
        <begin position="27"/>
        <end position="199"/>
    </location>
</feature>
<evidence type="ECO:0000256" key="1">
    <source>
        <dbReference type="SAM" id="SignalP"/>
    </source>
</evidence>
<comment type="caution">
    <text evidence="2">The sequence shown here is derived from an EMBL/GenBank/DDBJ whole genome shotgun (WGS) entry which is preliminary data.</text>
</comment>
<proteinExistence type="predicted"/>
<evidence type="ECO:0008006" key="4">
    <source>
        <dbReference type="Google" id="ProtNLM"/>
    </source>
</evidence>
<keyword evidence="1" id="KW-0732">Signal</keyword>
<dbReference type="RefSeq" id="WP_202056682.1">
    <property type="nucleotide sequence ID" value="NZ_JAEQMY010000005.1"/>
</dbReference>
<reference evidence="2" key="1">
    <citation type="submission" date="2021-01" db="EMBL/GenBank/DDBJ databases">
        <title>Microvirga sp.</title>
        <authorList>
            <person name="Kim M.K."/>
        </authorList>
    </citation>
    <scope>NUCLEOTIDE SEQUENCE</scope>
    <source>
        <strain evidence="2">5420S-16</strain>
    </source>
</reference>
<dbReference type="Proteomes" id="UP000605848">
    <property type="component" value="Unassembled WGS sequence"/>
</dbReference>
<dbReference type="EMBL" id="JAEQMY010000005">
    <property type="protein sequence ID" value="MBL0403393.1"/>
    <property type="molecule type" value="Genomic_DNA"/>
</dbReference>
<sequence length="199" mass="22382">MKAASRKSLAAALTLGAAVFAWPAQALQCAHPQFWRFKMPVNEMVEGMAQFAAKKVAEAPSIFKGHAINVQFIGPDEEYPVFILTFKVTEWIKGDRKPYARIIYKGWCDGGCSNIQEEENDILSGHGEKIYIADGFDGLSNQNNPLFKDIDGGFGLCKRLGREIELTVETQPPSRSPDRWFLLDRAMRNEVEKLTARDR</sequence>